<feature type="non-terminal residue" evidence="1">
    <location>
        <position position="49"/>
    </location>
</feature>
<dbReference type="EMBL" id="LXQA010258971">
    <property type="protein sequence ID" value="MCI38716.1"/>
    <property type="molecule type" value="Genomic_DNA"/>
</dbReference>
<dbReference type="Proteomes" id="UP000265520">
    <property type="component" value="Unassembled WGS sequence"/>
</dbReference>
<evidence type="ECO:0000313" key="1">
    <source>
        <dbReference type="EMBL" id="MCI38716.1"/>
    </source>
</evidence>
<reference evidence="1 2" key="1">
    <citation type="journal article" date="2018" name="Front. Plant Sci.">
        <title>Red Clover (Trifolium pratense) and Zigzag Clover (T. medium) - A Picture of Genomic Similarities and Differences.</title>
        <authorList>
            <person name="Dluhosova J."/>
            <person name="Istvanek J."/>
            <person name="Nedelnik J."/>
            <person name="Repkova J."/>
        </authorList>
    </citation>
    <scope>NUCLEOTIDE SEQUENCE [LARGE SCALE GENOMIC DNA]</scope>
    <source>
        <strain evidence="2">cv. 10/8</strain>
        <tissue evidence="1">Leaf</tissue>
    </source>
</reference>
<proteinExistence type="predicted"/>
<keyword evidence="2" id="KW-1185">Reference proteome</keyword>
<protein>
    <submittedName>
        <fullName evidence="1">Uncharacterized protein</fullName>
    </submittedName>
</protein>
<organism evidence="1 2">
    <name type="scientific">Trifolium medium</name>
    <dbReference type="NCBI Taxonomy" id="97028"/>
    <lineage>
        <taxon>Eukaryota</taxon>
        <taxon>Viridiplantae</taxon>
        <taxon>Streptophyta</taxon>
        <taxon>Embryophyta</taxon>
        <taxon>Tracheophyta</taxon>
        <taxon>Spermatophyta</taxon>
        <taxon>Magnoliopsida</taxon>
        <taxon>eudicotyledons</taxon>
        <taxon>Gunneridae</taxon>
        <taxon>Pentapetalae</taxon>
        <taxon>rosids</taxon>
        <taxon>fabids</taxon>
        <taxon>Fabales</taxon>
        <taxon>Fabaceae</taxon>
        <taxon>Papilionoideae</taxon>
        <taxon>50 kb inversion clade</taxon>
        <taxon>NPAAA clade</taxon>
        <taxon>Hologalegina</taxon>
        <taxon>IRL clade</taxon>
        <taxon>Trifolieae</taxon>
        <taxon>Trifolium</taxon>
    </lineage>
</organism>
<sequence>MKQDSGSLICSWCGAQECWRKASSKLLVLGFVFRRWRMARPCWRNAQAR</sequence>
<comment type="caution">
    <text evidence="1">The sequence shown here is derived from an EMBL/GenBank/DDBJ whole genome shotgun (WGS) entry which is preliminary data.</text>
</comment>
<accession>A0A392RT27</accession>
<evidence type="ECO:0000313" key="2">
    <source>
        <dbReference type="Proteomes" id="UP000265520"/>
    </source>
</evidence>
<dbReference type="AlphaFoldDB" id="A0A392RT27"/>
<name>A0A392RT27_9FABA</name>